<dbReference type="PANTHER" id="PTHR12015:SF180">
    <property type="entry name" value="C-C MOTIF CHEMOKINE"/>
    <property type="match status" value="1"/>
</dbReference>
<evidence type="ECO:0000313" key="6">
    <source>
        <dbReference type="Ensembl" id="ENSCHIP00010026081.1"/>
    </source>
</evidence>
<evidence type="ECO:0000256" key="4">
    <source>
        <dbReference type="RuleBase" id="RU361150"/>
    </source>
</evidence>
<dbReference type="GO" id="GO:0048020">
    <property type="term" value="F:CCR chemokine receptor binding"/>
    <property type="evidence" value="ECO:0007669"/>
    <property type="project" value="TreeGrafter"/>
</dbReference>
<dbReference type="InterPro" id="IPR036645">
    <property type="entry name" value="Elafin-like_sf"/>
</dbReference>
<name>A0A8C2RBA1_CAPHI</name>
<dbReference type="PANTHER" id="PTHR12015">
    <property type="entry name" value="SMALL INDUCIBLE CYTOKINE A"/>
    <property type="match status" value="1"/>
</dbReference>
<dbReference type="GO" id="GO:0030335">
    <property type="term" value="P:positive regulation of cell migration"/>
    <property type="evidence" value="ECO:0007669"/>
    <property type="project" value="TreeGrafter"/>
</dbReference>
<evidence type="ECO:0000256" key="1">
    <source>
        <dbReference type="ARBA" id="ARBA00010868"/>
    </source>
</evidence>
<keyword evidence="4" id="KW-0964">Secreted</keyword>
<organism evidence="6">
    <name type="scientific">Capra hircus</name>
    <name type="common">Goat</name>
    <dbReference type="NCBI Taxonomy" id="9925"/>
    <lineage>
        <taxon>Eukaryota</taxon>
        <taxon>Metazoa</taxon>
        <taxon>Chordata</taxon>
        <taxon>Craniata</taxon>
        <taxon>Vertebrata</taxon>
        <taxon>Euteleostomi</taxon>
        <taxon>Mammalia</taxon>
        <taxon>Eutheria</taxon>
        <taxon>Laurasiatheria</taxon>
        <taxon>Artiodactyla</taxon>
        <taxon>Ruminantia</taxon>
        <taxon>Pecora</taxon>
        <taxon>Bovidae</taxon>
        <taxon>Caprinae</taxon>
        <taxon>Capra</taxon>
    </lineage>
</organism>
<evidence type="ECO:0000259" key="5">
    <source>
        <dbReference type="SMART" id="SM00199"/>
    </source>
</evidence>
<proteinExistence type="inferred from homology"/>
<dbReference type="Ensembl" id="ENSCHIT00010036814.1">
    <property type="protein sequence ID" value="ENSCHIP00010026081.1"/>
    <property type="gene ID" value="ENSCHIG00010019408.1"/>
</dbReference>
<dbReference type="GO" id="GO:0061844">
    <property type="term" value="P:antimicrobial humoral immune response mediated by antimicrobial peptide"/>
    <property type="evidence" value="ECO:0007669"/>
    <property type="project" value="TreeGrafter"/>
</dbReference>
<protein>
    <recommendedName>
        <fullName evidence="4">C-C motif chemokine</fullName>
    </recommendedName>
</protein>
<dbReference type="SUPFAM" id="SSF54117">
    <property type="entry name" value="Interleukin 8-like chemokines"/>
    <property type="match status" value="1"/>
</dbReference>
<feature type="domain" description="Chemokine interleukin-8-like" evidence="5">
    <location>
        <begin position="109"/>
        <end position="167"/>
    </location>
</feature>
<reference evidence="6" key="1">
    <citation type="submission" date="2019-03" db="EMBL/GenBank/DDBJ databases">
        <title>Genome sequencing and reference-guided assembly of Black Bengal Goat (Capra hircus).</title>
        <authorList>
            <person name="Siddiki A.Z."/>
            <person name="Baten A."/>
            <person name="Billah M."/>
            <person name="Alam M.A.U."/>
            <person name="Shawrob K.S.M."/>
            <person name="Saha S."/>
            <person name="Chowdhury M."/>
            <person name="Rahman A.H."/>
            <person name="Stear M."/>
            <person name="Miah G."/>
            <person name="Das G.B."/>
            <person name="Hossain M.M."/>
            <person name="Kumkum M."/>
            <person name="Islam M.S."/>
            <person name="Mollah A.M."/>
            <person name="Ahsan A."/>
            <person name="Tusar F."/>
            <person name="Khan M.K.I."/>
        </authorList>
    </citation>
    <scope>NUCLEOTIDE SEQUENCE [LARGE SCALE GENOMIC DNA]</scope>
</reference>
<dbReference type="Gene3D" id="2.40.50.40">
    <property type="match status" value="1"/>
</dbReference>
<keyword evidence="4" id="KW-0145">Chemotaxis</keyword>
<dbReference type="SMART" id="SM00199">
    <property type="entry name" value="SCY"/>
    <property type="match status" value="1"/>
</dbReference>
<dbReference type="GO" id="GO:0006954">
    <property type="term" value="P:inflammatory response"/>
    <property type="evidence" value="ECO:0007669"/>
    <property type="project" value="TreeGrafter"/>
</dbReference>
<dbReference type="InterPro" id="IPR039809">
    <property type="entry name" value="Chemokine_b/g/d"/>
</dbReference>
<dbReference type="GO" id="GO:0008009">
    <property type="term" value="F:chemokine activity"/>
    <property type="evidence" value="ECO:0007669"/>
    <property type="project" value="InterPro"/>
</dbReference>
<sequence>MQTVLQVHPPRSTPSLDCTGVLDFPLSDSLVLRGGTRLTNCLESCVEGEENGLFLLASLLTLNTRLQAVGICVNECREDRDCGIEKECLQVGCQRVCLPLATAAGANTPADCCFSFVSRQIPRKLVDDYYVTSSQCSKPGVIFKTKRGRQVCADPSEDWVQEYITDLELNP</sequence>
<keyword evidence="3" id="KW-1015">Disulfide bond</keyword>
<dbReference type="GO" id="GO:0005615">
    <property type="term" value="C:extracellular space"/>
    <property type="evidence" value="ECO:0007669"/>
    <property type="project" value="UniProtKB-KW"/>
</dbReference>
<keyword evidence="2 4" id="KW-0202">Cytokine</keyword>
<dbReference type="FunFam" id="2.40.50.40:FF:000002">
    <property type="entry name" value="C-C motif chemokine"/>
    <property type="match status" value="1"/>
</dbReference>
<accession>A0A8C2RBA1</accession>
<dbReference type="InterPro" id="IPR000827">
    <property type="entry name" value="Chemokine_CC_CS"/>
</dbReference>
<evidence type="ECO:0000256" key="3">
    <source>
        <dbReference type="ARBA" id="ARBA00023157"/>
    </source>
</evidence>
<dbReference type="PROSITE" id="PS00472">
    <property type="entry name" value="SMALL_CYTOKINES_CC"/>
    <property type="match status" value="1"/>
</dbReference>
<comment type="subcellular location">
    <subcellularLocation>
        <location evidence="4">Secreted</location>
    </subcellularLocation>
</comment>
<dbReference type="CDD" id="cd00272">
    <property type="entry name" value="Chemokine_CC"/>
    <property type="match status" value="1"/>
</dbReference>
<reference evidence="6" key="2">
    <citation type="submission" date="2025-08" db="UniProtKB">
        <authorList>
            <consortium name="Ensembl"/>
        </authorList>
    </citation>
    <scope>IDENTIFICATION</scope>
</reference>
<dbReference type="GO" id="GO:0070098">
    <property type="term" value="P:chemokine-mediated signaling pathway"/>
    <property type="evidence" value="ECO:0007669"/>
    <property type="project" value="TreeGrafter"/>
</dbReference>
<dbReference type="Pfam" id="PF00048">
    <property type="entry name" value="IL8"/>
    <property type="match status" value="1"/>
</dbReference>
<comment type="similarity">
    <text evidence="1 4">Belongs to the intercrine beta (chemokine CC) family.</text>
</comment>
<evidence type="ECO:0000256" key="2">
    <source>
        <dbReference type="ARBA" id="ARBA00022514"/>
    </source>
</evidence>
<dbReference type="InterPro" id="IPR001811">
    <property type="entry name" value="Chemokine_IL8-like_dom"/>
</dbReference>
<dbReference type="AlphaFoldDB" id="A0A8C2RBA1"/>
<dbReference type="InterPro" id="IPR036048">
    <property type="entry name" value="Interleukin_8-like_sf"/>
</dbReference>
<dbReference type="Gene3D" id="4.10.75.10">
    <property type="entry name" value="Elafin-like"/>
    <property type="match status" value="1"/>
</dbReference>